<dbReference type="InterPro" id="IPR041712">
    <property type="entry name" value="DHPS-like_MBL-fold"/>
</dbReference>
<gene>
    <name evidence="2" type="ORF">S01H4_00031</name>
</gene>
<dbReference type="Gene3D" id="3.60.15.10">
    <property type="entry name" value="Ribonuclease Z/Hydroxyacylglutathione hydrolase-like"/>
    <property type="match status" value="1"/>
</dbReference>
<evidence type="ECO:0000313" key="2">
    <source>
        <dbReference type="EMBL" id="GAG60652.1"/>
    </source>
</evidence>
<reference evidence="2" key="1">
    <citation type="journal article" date="2014" name="Front. Microbiol.">
        <title>High frequency of phylogenetically diverse reductive dehalogenase-homologous genes in deep subseafloor sedimentary metagenomes.</title>
        <authorList>
            <person name="Kawai M."/>
            <person name="Futagami T."/>
            <person name="Toyoda A."/>
            <person name="Takaki Y."/>
            <person name="Nishi S."/>
            <person name="Hori S."/>
            <person name="Arai W."/>
            <person name="Tsubouchi T."/>
            <person name="Morono Y."/>
            <person name="Uchiyama I."/>
            <person name="Ito T."/>
            <person name="Fujiyama A."/>
            <person name="Inagaki F."/>
            <person name="Takami H."/>
        </authorList>
    </citation>
    <scope>NUCLEOTIDE SEQUENCE</scope>
    <source>
        <strain evidence="2">Expedition CK06-06</strain>
    </source>
</reference>
<dbReference type="Pfam" id="PF00753">
    <property type="entry name" value="Lactamase_B"/>
    <property type="match status" value="1"/>
</dbReference>
<dbReference type="CDD" id="cd07713">
    <property type="entry name" value="DHPS-like_MBL-fold"/>
    <property type="match status" value="1"/>
</dbReference>
<name>X0ZRH9_9ZZZZ</name>
<proteinExistence type="predicted"/>
<dbReference type="AlphaFoldDB" id="X0ZRH9"/>
<dbReference type="SUPFAM" id="SSF56281">
    <property type="entry name" value="Metallo-hydrolase/oxidoreductase"/>
    <property type="match status" value="1"/>
</dbReference>
<dbReference type="PANTHER" id="PTHR13754:SF13">
    <property type="entry name" value="METALLO-BETA-LACTAMASE SUPERFAMILY PROTEIN (AFU_ORTHOLOGUE AFUA_3G07630)"/>
    <property type="match status" value="1"/>
</dbReference>
<organism evidence="2">
    <name type="scientific">marine sediment metagenome</name>
    <dbReference type="NCBI Taxonomy" id="412755"/>
    <lineage>
        <taxon>unclassified sequences</taxon>
        <taxon>metagenomes</taxon>
        <taxon>ecological metagenomes</taxon>
    </lineage>
</organism>
<accession>X0ZRH9</accession>
<dbReference type="SMART" id="SM00849">
    <property type="entry name" value="Lactamase_B"/>
    <property type="match status" value="1"/>
</dbReference>
<protein>
    <recommendedName>
        <fullName evidence="1">Metallo-beta-lactamase domain-containing protein</fullName>
    </recommendedName>
</protein>
<evidence type="ECO:0000259" key="1">
    <source>
        <dbReference type="SMART" id="SM00849"/>
    </source>
</evidence>
<dbReference type="GO" id="GO:0016740">
    <property type="term" value="F:transferase activity"/>
    <property type="evidence" value="ECO:0007669"/>
    <property type="project" value="TreeGrafter"/>
</dbReference>
<dbReference type="PANTHER" id="PTHR13754">
    <property type="entry name" value="METALLO-BETA-LACTAMASE SUPERFAMILY PROTEIN"/>
    <property type="match status" value="1"/>
</dbReference>
<feature type="domain" description="Metallo-beta-lactamase" evidence="1">
    <location>
        <begin position="68"/>
        <end position="253"/>
    </location>
</feature>
<comment type="caution">
    <text evidence="2">The sequence shown here is derived from an EMBL/GenBank/DDBJ whole genome shotgun (WGS) entry which is preliminary data.</text>
</comment>
<dbReference type="InterPro" id="IPR001279">
    <property type="entry name" value="Metallo-B-lactamas"/>
</dbReference>
<dbReference type="EMBL" id="BART01000003">
    <property type="protein sequence ID" value="GAG60652.1"/>
    <property type="molecule type" value="Genomic_DNA"/>
</dbReference>
<dbReference type="InterPro" id="IPR036866">
    <property type="entry name" value="RibonucZ/Hydroxyglut_hydro"/>
</dbReference>
<dbReference type="InterPro" id="IPR052926">
    <property type="entry name" value="Metallo-beta-lactamase_dom"/>
</dbReference>
<sequence>MNKIWFLVILIAAIGIVLGLTIFPRHEKDKKGQIMQAEGNTSTAAAKDLSITVSYDNNPYKERLKTAWGFSCVIRGTEKTILFDTGGDGSILLTNMEELGINPKEVDLVVLSHIHGDHVGGLSSFLRKNPEVVVYLPKSFPKGFKDEVKGYGAKIVEVQEPLKICEGVYSTGELGTWIKEQSLIIHTEKGLIVITGCAHPGIVKIVDKAIDLVKDDVLLVMGGFHLGGESRGEIENIVSSIRKLGVSYVGPCHCSGDTARQLFKEEYGENFINVGVGRVITMNDLK</sequence>